<evidence type="ECO:0000256" key="1">
    <source>
        <dbReference type="SAM" id="MobiDB-lite"/>
    </source>
</evidence>
<dbReference type="NCBIfam" id="TIGR00229">
    <property type="entry name" value="sensory_box"/>
    <property type="match status" value="2"/>
</dbReference>
<dbReference type="Pfam" id="PF08448">
    <property type="entry name" value="PAS_4"/>
    <property type="match status" value="2"/>
</dbReference>
<dbReference type="CDD" id="cd00130">
    <property type="entry name" value="PAS"/>
    <property type="match status" value="2"/>
</dbReference>
<sequence>MENNTHDTFPGKDVPHIVRFYADDAALLAEAAGFVDTALAVGGTGLVIATPAHRAGLKDLLADTRNVRFLDAEDTLAHLLVDGWPDEPRFRTAVGPLLAEAAVGAGPVHVFVEMGALLCARGRYQAAVRLEQLSELLCAEHRLALFCAYPWRLFPDAAQAQVFEDICAVHDRAYGSTVHGADLDLKGRSLEQARREQKEHAPKSEAPWYPQEQQPGNPVEGLHRVAPDGTILWADRAELQMLGYHWEEYVGRHIDNFHVDVEIVDLILDTLLSGGVLVDQPARLRRKDGTIRHVRMLSSSCFKDGRLRYSTCITRDDTERNDRAAELAQRGRLLFNAPVAMAIFMAPDLRFRLANRHFRDLFGQRELVGKRLVEALPQLRYGAVEAALEHVFETGQPWCEEELGLVLPDAGGMPVERFFKIDLEALYSAGGERHGVIAVVVDVTGHVRTRRAGNTQVPQARTSAG</sequence>
<accession>A0ABV6FMK2</accession>
<dbReference type="InterPro" id="IPR000014">
    <property type="entry name" value="PAS"/>
</dbReference>
<feature type="domain" description="PAS" evidence="2">
    <location>
        <begin position="329"/>
        <end position="393"/>
    </location>
</feature>
<dbReference type="RefSeq" id="WP_379681861.1">
    <property type="nucleotide sequence ID" value="NZ_JBHLWP010000033.1"/>
</dbReference>
<dbReference type="InterPro" id="IPR013656">
    <property type="entry name" value="PAS_4"/>
</dbReference>
<dbReference type="SMART" id="SM00091">
    <property type="entry name" value="PAS"/>
    <property type="match status" value="2"/>
</dbReference>
<proteinExistence type="predicted"/>
<dbReference type="SUPFAM" id="SSF55785">
    <property type="entry name" value="PYP-like sensor domain (PAS domain)"/>
    <property type="match status" value="2"/>
</dbReference>
<dbReference type="Proteomes" id="UP001589773">
    <property type="component" value="Unassembled WGS sequence"/>
</dbReference>
<protein>
    <submittedName>
        <fullName evidence="3">PAS domain-containing protein</fullName>
    </submittedName>
</protein>
<name>A0ABV6FMK2_9BURK</name>
<dbReference type="Gene3D" id="3.30.450.20">
    <property type="entry name" value="PAS domain"/>
    <property type="match status" value="2"/>
</dbReference>
<dbReference type="InterPro" id="IPR035965">
    <property type="entry name" value="PAS-like_dom_sf"/>
</dbReference>
<feature type="region of interest" description="Disordered" evidence="1">
    <location>
        <begin position="192"/>
        <end position="221"/>
    </location>
</feature>
<dbReference type="EMBL" id="JBHLWP010000033">
    <property type="protein sequence ID" value="MFC0254616.1"/>
    <property type="molecule type" value="Genomic_DNA"/>
</dbReference>
<comment type="caution">
    <text evidence="3">The sequence shown here is derived from an EMBL/GenBank/DDBJ whole genome shotgun (WGS) entry which is preliminary data.</text>
</comment>
<keyword evidence="4" id="KW-1185">Reference proteome</keyword>
<evidence type="ECO:0000259" key="2">
    <source>
        <dbReference type="SMART" id="SM00091"/>
    </source>
</evidence>
<dbReference type="Pfam" id="PF14417">
    <property type="entry name" value="MEDS"/>
    <property type="match status" value="1"/>
</dbReference>
<feature type="compositionally biased region" description="Basic and acidic residues" evidence="1">
    <location>
        <begin position="192"/>
        <end position="203"/>
    </location>
</feature>
<dbReference type="InterPro" id="IPR025847">
    <property type="entry name" value="MEDS_domain"/>
</dbReference>
<evidence type="ECO:0000313" key="4">
    <source>
        <dbReference type="Proteomes" id="UP001589773"/>
    </source>
</evidence>
<evidence type="ECO:0000313" key="3">
    <source>
        <dbReference type="EMBL" id="MFC0254616.1"/>
    </source>
</evidence>
<feature type="domain" description="PAS" evidence="2">
    <location>
        <begin position="209"/>
        <end position="276"/>
    </location>
</feature>
<reference evidence="3 4" key="1">
    <citation type="submission" date="2024-09" db="EMBL/GenBank/DDBJ databases">
        <authorList>
            <person name="Sun Q."/>
            <person name="Mori K."/>
        </authorList>
    </citation>
    <scope>NUCLEOTIDE SEQUENCE [LARGE SCALE GENOMIC DNA]</scope>
    <source>
        <strain evidence="3 4">CCM 7792</strain>
    </source>
</reference>
<organism evidence="3 4">
    <name type="scientific">Massilia consociata</name>
    <dbReference type="NCBI Taxonomy" id="760117"/>
    <lineage>
        <taxon>Bacteria</taxon>
        <taxon>Pseudomonadati</taxon>
        <taxon>Pseudomonadota</taxon>
        <taxon>Betaproteobacteria</taxon>
        <taxon>Burkholderiales</taxon>
        <taxon>Oxalobacteraceae</taxon>
        <taxon>Telluria group</taxon>
        <taxon>Massilia</taxon>
    </lineage>
</organism>
<gene>
    <name evidence="3" type="ORF">ACFFJK_22260</name>
</gene>